<sequence>MSDLAVPEAPANSPAVQADQPAAPQQMTELMLWAESARQAAQIAQSLAKTSFAGQFRGKPEEITAVILSGQELGLQPMASLKAIDVIQGSPALRAHAMRGLVQSHGHDVELLESTETHCVMRGRRKGKEAWQEVRWDIPRAQKLGLLSKDQWKKQPQTMLIARATGEVCRLIASDVLHGMPYAVEELDSSSAKVLRGAPEEARQPLSVAALTAAPAPALSTAVDPWGAQPEDQPTVGTSDPWADQPIGDDDVQSDGWPETAQPGGGAS</sequence>
<accession>A0ABT2JTS7</accession>
<protein>
    <submittedName>
        <fullName evidence="2">Uncharacterized protein</fullName>
    </submittedName>
</protein>
<comment type="caution">
    <text evidence="2">The sequence shown here is derived from an EMBL/GenBank/DDBJ whole genome shotgun (WGS) entry which is preliminary data.</text>
</comment>
<dbReference type="RefSeq" id="WP_260218418.1">
    <property type="nucleotide sequence ID" value="NZ_JAJAGO010000006.1"/>
</dbReference>
<feature type="region of interest" description="Disordered" evidence="1">
    <location>
        <begin position="1"/>
        <end position="23"/>
    </location>
</feature>
<organism evidence="2 3">
    <name type="scientific">Streptomyces gossypii</name>
    <dbReference type="NCBI Taxonomy" id="2883101"/>
    <lineage>
        <taxon>Bacteria</taxon>
        <taxon>Bacillati</taxon>
        <taxon>Actinomycetota</taxon>
        <taxon>Actinomycetes</taxon>
        <taxon>Kitasatosporales</taxon>
        <taxon>Streptomycetaceae</taxon>
        <taxon>Streptomyces</taxon>
    </lineage>
</organism>
<evidence type="ECO:0000256" key="1">
    <source>
        <dbReference type="SAM" id="MobiDB-lite"/>
    </source>
</evidence>
<feature type="region of interest" description="Disordered" evidence="1">
    <location>
        <begin position="217"/>
        <end position="268"/>
    </location>
</feature>
<dbReference type="Proteomes" id="UP001156389">
    <property type="component" value="Unassembled WGS sequence"/>
</dbReference>
<feature type="compositionally biased region" description="Low complexity" evidence="1">
    <location>
        <begin position="14"/>
        <end position="23"/>
    </location>
</feature>
<name>A0ABT2JTS7_9ACTN</name>
<evidence type="ECO:0000313" key="2">
    <source>
        <dbReference type="EMBL" id="MCT2591093.1"/>
    </source>
</evidence>
<keyword evidence="3" id="KW-1185">Reference proteome</keyword>
<proteinExistence type="predicted"/>
<gene>
    <name evidence="2" type="ORF">LHJ74_14445</name>
</gene>
<dbReference type="EMBL" id="JAJAGO010000006">
    <property type="protein sequence ID" value="MCT2591093.1"/>
    <property type="molecule type" value="Genomic_DNA"/>
</dbReference>
<evidence type="ECO:0000313" key="3">
    <source>
        <dbReference type="Proteomes" id="UP001156389"/>
    </source>
</evidence>
<reference evidence="2 3" key="1">
    <citation type="submission" date="2021-10" db="EMBL/GenBank/DDBJ databases">
        <title>Streptomyces gossypii sp. nov., isolated from soil collected from cotton field.</title>
        <authorList>
            <person name="Ge X."/>
            <person name="Chen X."/>
            <person name="Liu W."/>
        </authorList>
    </citation>
    <scope>NUCLEOTIDE SEQUENCE [LARGE SCALE GENOMIC DNA]</scope>
    <source>
        <strain evidence="2 3">N2-109</strain>
    </source>
</reference>